<comment type="subcellular location">
    <subcellularLocation>
        <location evidence="1">Nucleus</location>
    </subcellularLocation>
</comment>
<dbReference type="PANTHER" id="PTHR13348:SF0">
    <property type="entry name" value="RIBONUCLEASE P PROTEIN SUBUNIT P29"/>
    <property type="match status" value="1"/>
</dbReference>
<reference evidence="3 4" key="1">
    <citation type="submission" date="2024-04" db="EMBL/GenBank/DDBJ databases">
        <title>Tritrichomonas musculus Genome.</title>
        <authorList>
            <person name="Alves-Ferreira E."/>
            <person name="Grigg M."/>
            <person name="Lorenzi H."/>
            <person name="Galac M."/>
        </authorList>
    </citation>
    <scope>NUCLEOTIDE SEQUENCE [LARGE SCALE GENOMIC DNA]</scope>
    <source>
        <strain evidence="3 4">EAF2021</strain>
    </source>
</reference>
<dbReference type="InterPro" id="IPR016848">
    <property type="entry name" value="RNase_P/MRP_Rpp29-subunit"/>
</dbReference>
<organism evidence="3 4">
    <name type="scientific">Tritrichomonas musculus</name>
    <dbReference type="NCBI Taxonomy" id="1915356"/>
    <lineage>
        <taxon>Eukaryota</taxon>
        <taxon>Metamonada</taxon>
        <taxon>Parabasalia</taxon>
        <taxon>Tritrichomonadida</taxon>
        <taxon>Tritrichomonadidae</taxon>
        <taxon>Tritrichomonas</taxon>
    </lineage>
</organism>
<proteinExistence type="inferred from homology"/>
<protein>
    <submittedName>
        <fullName evidence="3">RNase P/RNase MRP complex subunit</fullName>
    </submittedName>
</protein>
<evidence type="ECO:0000313" key="3">
    <source>
        <dbReference type="EMBL" id="KAK8896398.1"/>
    </source>
</evidence>
<dbReference type="InterPro" id="IPR023534">
    <property type="entry name" value="Rof/RNase_P-like"/>
</dbReference>
<dbReference type="SMART" id="SM00538">
    <property type="entry name" value="POP4"/>
    <property type="match status" value="1"/>
</dbReference>
<keyword evidence="4" id="KW-1185">Reference proteome</keyword>
<name>A0ABR2KZB6_9EUKA</name>
<comment type="caution">
    <text evidence="3">The sequence shown here is derived from an EMBL/GenBank/DDBJ whole genome shotgun (WGS) entry which is preliminary data.</text>
</comment>
<dbReference type="Pfam" id="PF01868">
    <property type="entry name" value="RNase_P-MRP_p29"/>
    <property type="match status" value="1"/>
</dbReference>
<comment type="similarity">
    <text evidence="2">Belongs to the eukaryotic/archaeal RNase P protein component 1 family.</text>
</comment>
<accession>A0ABR2KZB6</accession>
<dbReference type="Proteomes" id="UP001470230">
    <property type="component" value="Unassembled WGS sequence"/>
</dbReference>
<evidence type="ECO:0000256" key="1">
    <source>
        <dbReference type="ARBA" id="ARBA00004123"/>
    </source>
</evidence>
<dbReference type="InterPro" id="IPR036980">
    <property type="entry name" value="RNase_P/MRP_Rpp29_sf"/>
</dbReference>
<evidence type="ECO:0000256" key="2">
    <source>
        <dbReference type="ARBA" id="ARBA00006181"/>
    </source>
</evidence>
<gene>
    <name evidence="3" type="ORF">M9Y10_014296</name>
</gene>
<dbReference type="Gene3D" id="2.30.30.210">
    <property type="entry name" value="Ribonuclease P/MRP, subunit p29"/>
    <property type="match status" value="1"/>
</dbReference>
<dbReference type="EMBL" id="JAPFFF010000002">
    <property type="protein sequence ID" value="KAK8896398.1"/>
    <property type="molecule type" value="Genomic_DNA"/>
</dbReference>
<dbReference type="InterPro" id="IPR002730">
    <property type="entry name" value="Rpp29/RNP1"/>
</dbReference>
<dbReference type="SUPFAM" id="SSF101744">
    <property type="entry name" value="Rof/RNase P subunit-like"/>
    <property type="match status" value="1"/>
</dbReference>
<sequence>MNDQSSTKGIDYILNKSMTNNTEGISGVPRLQGQTICLDNRSNTANSIRLKEHRKETKKNRKYKWQSFTTRKYRNENMKLKKGIFTYEKMDPISKLWTEYATRITPTEQNIARMDLHGATITVISSPDPNLVGVTGRIIKESYGALIVISEDNKYRQINKNHTIAHLQMPQGQTFEINFSTLRCRPCLKVTKKWKQRTPISLPF</sequence>
<evidence type="ECO:0000313" key="4">
    <source>
        <dbReference type="Proteomes" id="UP001470230"/>
    </source>
</evidence>
<dbReference type="PANTHER" id="PTHR13348">
    <property type="entry name" value="RIBONUCLEASE P SUBUNIT P29"/>
    <property type="match status" value="1"/>
</dbReference>